<sequence>MRRYLLPLFLMAFDILLIIGASITSMFMRFDSTIFDRYIPNLVTELPFLICSYLLFFFVFRIYRRIWRYAGIKELLAIVLSSLCGAILFMLISDTMAIFIPRSVHVLTFFIVVAGICSSRLVLRYFMILSEREKINDGSKKPVLIIGAGDAGNLIARDIVQFHNRGRKIIGFIDDDINKQGNLCMGIPVIGGSDKLDATVQKYGVKEIIIAIPSLPQEKIRKIANLCSQIKCETKIVPGIYSLLDQNITLRDLRPVGVEDLLQREPVQLDLAMVANYLTGKCVLVTGAGGSIGSELCRQIMLLKPSRLLLLGRGENSIYEIHRELKAIYGGERLLPLIANITNEEKIKEIFAKYKPQVVFHAAAHKHVPLMERNVSEAIYNNVFGSWKLAKAAGENGTEVFIMISTDKAVNPTSVMGATKRVAEKIIQAATNIYATKYVAVRFGNVLGSRGSVVPLFKEQIAAGGPITVTDPEMKRYFMTIPEASQLVLQAGSMGKGGEVFVLDMGEPVKILDLAKNMIRLSGLEPDVEIPIIFTGLRPGEKLFEEIMSTAEGTKATMHKKIFRADLRCEDPNKLRGQLAELTELRDEAEIIEFLKEIVPNYTPNHF</sequence>
<feature type="transmembrane region" description="Helical" evidence="2">
    <location>
        <begin position="75"/>
        <end position="100"/>
    </location>
</feature>
<reference evidence="4" key="1">
    <citation type="submission" date="2019-08" db="EMBL/GenBank/DDBJ databases">
        <authorList>
            <person name="Kucharzyk K."/>
            <person name="Murdoch R.W."/>
            <person name="Higgins S."/>
            <person name="Loffler F."/>
        </authorList>
    </citation>
    <scope>NUCLEOTIDE SEQUENCE</scope>
</reference>
<dbReference type="InterPro" id="IPR051203">
    <property type="entry name" value="Polysaccharide_Synthase-Rel"/>
</dbReference>
<dbReference type="InterPro" id="IPR036291">
    <property type="entry name" value="NAD(P)-bd_dom_sf"/>
</dbReference>
<dbReference type="GO" id="GO:0016829">
    <property type="term" value="F:lyase activity"/>
    <property type="evidence" value="ECO:0007669"/>
    <property type="project" value="UniProtKB-KW"/>
</dbReference>
<evidence type="ECO:0000313" key="4">
    <source>
        <dbReference type="EMBL" id="MPL67177.1"/>
    </source>
</evidence>
<proteinExistence type="inferred from homology"/>
<dbReference type="CDD" id="cd05237">
    <property type="entry name" value="UDP_invert_4-6DH_SDR_e"/>
    <property type="match status" value="1"/>
</dbReference>
<name>A0A644TLB6_9ZZZZ</name>
<evidence type="ECO:0000259" key="3">
    <source>
        <dbReference type="Pfam" id="PF02719"/>
    </source>
</evidence>
<dbReference type="SUPFAM" id="SSF51735">
    <property type="entry name" value="NAD(P)-binding Rossmann-fold domains"/>
    <property type="match status" value="2"/>
</dbReference>
<dbReference type="Pfam" id="PF13727">
    <property type="entry name" value="CoA_binding_3"/>
    <property type="match status" value="1"/>
</dbReference>
<comment type="similarity">
    <text evidence="1">Belongs to the polysaccharide synthase family.</text>
</comment>
<dbReference type="Gene3D" id="3.40.50.720">
    <property type="entry name" value="NAD(P)-binding Rossmann-like Domain"/>
    <property type="match status" value="2"/>
</dbReference>
<feature type="transmembrane region" description="Helical" evidence="2">
    <location>
        <begin position="7"/>
        <end position="30"/>
    </location>
</feature>
<dbReference type="PANTHER" id="PTHR43318:SF1">
    <property type="entry name" value="POLYSACCHARIDE BIOSYNTHESIS PROTEIN EPSC-RELATED"/>
    <property type="match status" value="1"/>
</dbReference>
<gene>
    <name evidence="4" type="primary">pglF_2</name>
    <name evidence="4" type="ORF">SDC9_12867</name>
</gene>
<comment type="caution">
    <text evidence="4">The sequence shown here is derived from an EMBL/GenBank/DDBJ whole genome shotgun (WGS) entry which is preliminary data.</text>
</comment>
<feature type="transmembrane region" description="Helical" evidence="2">
    <location>
        <begin position="42"/>
        <end position="63"/>
    </location>
</feature>
<keyword evidence="2" id="KW-1133">Transmembrane helix</keyword>
<evidence type="ECO:0000256" key="1">
    <source>
        <dbReference type="ARBA" id="ARBA00007430"/>
    </source>
</evidence>
<feature type="domain" description="Polysaccharide biosynthesis protein CapD-like" evidence="3">
    <location>
        <begin position="283"/>
        <end position="565"/>
    </location>
</feature>
<dbReference type="Pfam" id="PF02719">
    <property type="entry name" value="Polysacc_synt_2"/>
    <property type="match status" value="1"/>
</dbReference>
<organism evidence="4">
    <name type="scientific">bioreactor metagenome</name>
    <dbReference type="NCBI Taxonomy" id="1076179"/>
    <lineage>
        <taxon>unclassified sequences</taxon>
        <taxon>metagenomes</taxon>
        <taxon>ecological metagenomes</taxon>
    </lineage>
</organism>
<keyword evidence="2" id="KW-0472">Membrane</keyword>
<dbReference type="AlphaFoldDB" id="A0A644TLB6"/>
<dbReference type="EC" id="4.2.1.135" evidence="4"/>
<keyword evidence="2" id="KW-0812">Transmembrane</keyword>
<dbReference type="InterPro" id="IPR003869">
    <property type="entry name" value="Polysac_CapD-like"/>
</dbReference>
<protein>
    <submittedName>
        <fullName evidence="4">UDP-N-acetyl-alpha-D-glucosamine C6 dehydratase</fullName>
        <ecNumber evidence="4">4.2.1.135</ecNumber>
    </submittedName>
</protein>
<dbReference type="PANTHER" id="PTHR43318">
    <property type="entry name" value="UDP-N-ACETYLGLUCOSAMINE 4,6-DEHYDRATASE"/>
    <property type="match status" value="1"/>
</dbReference>
<evidence type="ECO:0000256" key="2">
    <source>
        <dbReference type="SAM" id="Phobius"/>
    </source>
</evidence>
<keyword evidence="4" id="KW-0456">Lyase</keyword>
<dbReference type="EMBL" id="VSSQ01000035">
    <property type="protein sequence ID" value="MPL67177.1"/>
    <property type="molecule type" value="Genomic_DNA"/>
</dbReference>
<accession>A0A644TLB6</accession>